<protein>
    <recommendedName>
        <fullName evidence="6">DUF3893 domain-containing protein</fullName>
    </recommendedName>
</protein>
<feature type="domain" description="pPIWI-RE RNaseH" evidence="1">
    <location>
        <begin position="571"/>
        <end position="834"/>
    </location>
</feature>
<dbReference type="Proteomes" id="UP000590749">
    <property type="component" value="Unassembled WGS sequence"/>
</dbReference>
<reference evidence="4 5" key="1">
    <citation type="submission" date="2020-08" db="EMBL/GenBank/DDBJ databases">
        <title>Genomic Encyclopedia of Type Strains, Phase III (KMG-III): the genomes of soil and plant-associated and newly described type strains.</title>
        <authorList>
            <person name="Whitman W."/>
        </authorList>
    </citation>
    <scope>NUCLEOTIDE SEQUENCE [LARGE SCALE GENOMIC DNA]</scope>
    <source>
        <strain evidence="4 5">CECT 3287</strain>
    </source>
</reference>
<dbReference type="Pfam" id="PF13111">
    <property type="entry name" value="pPIWI_RE_X"/>
    <property type="match status" value="1"/>
</dbReference>
<dbReference type="Pfam" id="PF18157">
    <property type="entry name" value="MID_pPIWI_RE"/>
    <property type="match status" value="1"/>
</dbReference>
<dbReference type="InterPro" id="IPR025085">
    <property type="entry name" value="pPIWI_RE_X"/>
</dbReference>
<feature type="domain" description="pPIWI-RE module N-terminal" evidence="2">
    <location>
        <begin position="16"/>
        <end position="370"/>
    </location>
</feature>
<evidence type="ECO:0000259" key="1">
    <source>
        <dbReference type="Pfam" id="PF13032"/>
    </source>
</evidence>
<feature type="domain" description="Prokaryotic pPIWI-RE MID" evidence="3">
    <location>
        <begin position="445"/>
        <end position="554"/>
    </location>
</feature>
<evidence type="ECO:0000259" key="2">
    <source>
        <dbReference type="Pfam" id="PF13111"/>
    </source>
</evidence>
<organism evidence="4 5">
    <name type="scientific">Actinoplanes campanulatus</name>
    <dbReference type="NCBI Taxonomy" id="113559"/>
    <lineage>
        <taxon>Bacteria</taxon>
        <taxon>Bacillati</taxon>
        <taxon>Actinomycetota</taxon>
        <taxon>Actinomycetes</taxon>
        <taxon>Micromonosporales</taxon>
        <taxon>Micromonosporaceae</taxon>
        <taxon>Actinoplanes</taxon>
    </lineage>
</organism>
<evidence type="ECO:0000259" key="3">
    <source>
        <dbReference type="Pfam" id="PF18157"/>
    </source>
</evidence>
<dbReference type="InterPro" id="IPR024996">
    <property type="entry name" value="RNaseH_pPIWI_RE"/>
</dbReference>
<dbReference type="RefSeq" id="WP_183221826.1">
    <property type="nucleotide sequence ID" value="NZ_BMPW01000007.1"/>
</dbReference>
<sequence>MAPRYDQLAVTVLRLNSEHPFERDYHVMRFPGRWKEPLRALMRTRRADGPVTVPIAPLNEAITALVPDCVVTLAYAGKGDDDEDWLLAYREINPAALFNLVAAWVRAQKADPEQIRRTLSQLNASDLTWSPVRIDLTGRGGFAQISRLLPMEIAATLSRPESVCPHGNLRFVRCPAATGAELMSWPPERTEDGRPFSVKIGITVQTVPTSDEWLVYLSFGVRRWLPSRGRLASDHGHSVYLAPTVPYLAGLENSRHFGTAKIRSVRVKDADGKTSYPARWDDSLANVLEQAGCLNRLPDPEQVVATPMDYLQRTGDAAALVYRNGMLNGRREKVSAGLPLADRVPILQWITEQLAPRLHQVGPLPRVKRTVYPGLSGIADGAIAPAELERVVGSRLTIELLTGREAMQYALERLSMRLGRALPSAADLDRAETVVRAGPTTVTIRHVGDGRMRSALDRGGRTVQEAVQERFDDIAAALRPATGPTAALVEIGGPKEYETRTADDPKFAIRHGLLRTGRLSQFVTPVTEPDVKADRERCNAAVDELFRQLGLRPSAFPFPAPGTLERQPALLALWMIRRNKGRSRGVQRQIPIAVLVDPTGREVQVRAPKVDWQPLHSGLLGIGDAYLNADLKYTADGTVRFIKEAIEGVVAAYPDTLLLTHAQNLRGPWKTLTNGNLVLDALHFGAGDPVPMSKLPGLRHVRVRTVNPGDETPECFGVSGDEVGQPGGLWAYLVPRLYGSTAAKPVTQTSALKGASKVVPGDYDGKPTTPRPQGNVWNAQFVELLVAGIQDGDRPEDWAALAHDLRNAAPYVRDTTNLPWPLHLAEQVEEYLMPNRIEG</sequence>
<comment type="caution">
    <text evidence="4">The sequence shown here is derived from an EMBL/GenBank/DDBJ whole genome shotgun (WGS) entry which is preliminary data.</text>
</comment>
<proteinExistence type="predicted"/>
<keyword evidence="5" id="KW-1185">Reference proteome</keyword>
<dbReference type="Pfam" id="PF13032">
    <property type="entry name" value="RNaseH_pPIWI_RE"/>
    <property type="match status" value="1"/>
</dbReference>
<evidence type="ECO:0000313" key="4">
    <source>
        <dbReference type="EMBL" id="MBB3096371.1"/>
    </source>
</evidence>
<gene>
    <name evidence="4" type="ORF">FHR83_004041</name>
</gene>
<evidence type="ECO:0008006" key="6">
    <source>
        <dbReference type="Google" id="ProtNLM"/>
    </source>
</evidence>
<dbReference type="EMBL" id="JACHXF010000008">
    <property type="protein sequence ID" value="MBB3096371.1"/>
    <property type="molecule type" value="Genomic_DNA"/>
</dbReference>
<evidence type="ECO:0000313" key="5">
    <source>
        <dbReference type="Proteomes" id="UP000590749"/>
    </source>
</evidence>
<name>A0A7W5FFD2_9ACTN</name>
<accession>A0A7W5FFD2</accession>
<dbReference type="InterPro" id="IPR040496">
    <property type="entry name" value="MID_pPIWI_RE"/>
</dbReference>
<dbReference type="AlphaFoldDB" id="A0A7W5FFD2"/>